<dbReference type="EMBL" id="CP015588">
    <property type="protein sequence ID" value="APY87062.1"/>
    <property type="molecule type" value="Genomic_DNA"/>
</dbReference>
<protein>
    <submittedName>
        <fullName evidence="2">Uncharacterized protein</fullName>
    </submittedName>
</protein>
<dbReference type="Proteomes" id="UP000187191">
    <property type="component" value="Chromosome"/>
</dbReference>
<reference evidence="2 3" key="1">
    <citation type="submission" date="2016-05" db="EMBL/GenBank/DDBJ databases">
        <authorList>
            <person name="Gu J."/>
        </authorList>
    </citation>
    <scope>NUCLEOTIDE SEQUENCE [LARGE SCALE GENOMIC DNA]</scope>
    <source>
        <strain evidence="2 3">ACCC40021</strain>
    </source>
</reference>
<evidence type="ECO:0000313" key="2">
    <source>
        <dbReference type="EMBL" id="APY87062.1"/>
    </source>
</evidence>
<accession>A0ABM6GUA8</accession>
<evidence type="ECO:0000313" key="3">
    <source>
        <dbReference type="Proteomes" id="UP000187191"/>
    </source>
</evidence>
<dbReference type="RefSeq" id="WP_206269287.1">
    <property type="nucleotide sequence ID" value="NZ_CP015588.1"/>
</dbReference>
<feature type="region of interest" description="Disordered" evidence="1">
    <location>
        <begin position="55"/>
        <end position="77"/>
    </location>
</feature>
<sequence length="77" mass="7454">MGAGRGDDGALRRRRYGPAREAGAYGFLGEGAAAVEQGGGRGVAAQGAERGEVVGARPVAGAEDVGEERQVAGGGAG</sequence>
<gene>
    <name evidence="2" type="ORF">A7J05_16170</name>
</gene>
<name>A0ABM6GUA8_9ACTN</name>
<organism evidence="2 3">
    <name type="scientific">Streptomyces alfalfae</name>
    <dbReference type="NCBI Taxonomy" id="1642299"/>
    <lineage>
        <taxon>Bacteria</taxon>
        <taxon>Bacillati</taxon>
        <taxon>Actinomycetota</taxon>
        <taxon>Actinomycetes</taxon>
        <taxon>Kitasatosporales</taxon>
        <taxon>Streptomycetaceae</taxon>
        <taxon>Streptomyces</taxon>
    </lineage>
</organism>
<evidence type="ECO:0000256" key="1">
    <source>
        <dbReference type="SAM" id="MobiDB-lite"/>
    </source>
</evidence>
<keyword evidence="3" id="KW-1185">Reference proteome</keyword>
<proteinExistence type="predicted"/>